<feature type="domain" description="Activator of Hsp90 ATPase homologue 1/2-like C-terminal" evidence="1">
    <location>
        <begin position="25"/>
        <end position="161"/>
    </location>
</feature>
<evidence type="ECO:0000313" key="3">
    <source>
        <dbReference type="Proteomes" id="UP000694257"/>
    </source>
</evidence>
<proteinExistence type="predicted"/>
<dbReference type="Proteomes" id="UP000694257">
    <property type="component" value="Chromosome"/>
</dbReference>
<accession>A0ABX8RYP4</accession>
<dbReference type="EMBL" id="CP078145">
    <property type="protein sequence ID" value="QXN94406.1"/>
    <property type="molecule type" value="Genomic_DNA"/>
</dbReference>
<keyword evidence="3" id="KW-1185">Reference proteome</keyword>
<sequence length="166" mass="18598">MTSSTGTAVVTLPTDEQILITREFNAPKRLVYRAWTTPDLVKRWWSGRRGTMTSVEIDLRVGGRWRYVMAVGSGGGEIAFHGEFREIVPEEKIVTTEVFEMAGVTDADEGAPLNTVTFSERDGRTTLTLLTHCDNKQLRDMILESGMEAGMQEQMDLLEELAISLR</sequence>
<dbReference type="RefSeq" id="WP_218476941.1">
    <property type="nucleotide sequence ID" value="NZ_BAABJN010000015.1"/>
</dbReference>
<gene>
    <name evidence="2" type="ORF">KV110_15905</name>
</gene>
<dbReference type="Pfam" id="PF08327">
    <property type="entry name" value="AHSA1"/>
    <property type="match status" value="1"/>
</dbReference>
<name>A0ABX8RYP4_NOCIO</name>
<evidence type="ECO:0000259" key="1">
    <source>
        <dbReference type="Pfam" id="PF08327"/>
    </source>
</evidence>
<organism evidence="2 3">
    <name type="scientific">Nocardia iowensis</name>
    <dbReference type="NCBI Taxonomy" id="204891"/>
    <lineage>
        <taxon>Bacteria</taxon>
        <taxon>Bacillati</taxon>
        <taxon>Actinomycetota</taxon>
        <taxon>Actinomycetes</taxon>
        <taxon>Mycobacteriales</taxon>
        <taxon>Nocardiaceae</taxon>
        <taxon>Nocardia</taxon>
    </lineage>
</organism>
<dbReference type="InterPro" id="IPR013538">
    <property type="entry name" value="ASHA1/2-like_C"/>
</dbReference>
<reference evidence="2 3" key="1">
    <citation type="submission" date="2021-07" db="EMBL/GenBank/DDBJ databases">
        <title>Whole Genome Sequence of Nocardia Iowensis.</title>
        <authorList>
            <person name="Lamm A."/>
            <person name="Collins-Fairclough A.M."/>
            <person name="Bunk B."/>
            <person name="Sproer C."/>
        </authorList>
    </citation>
    <scope>NUCLEOTIDE SEQUENCE [LARGE SCALE GENOMIC DNA]</scope>
    <source>
        <strain evidence="2 3">NRRL 5646</strain>
    </source>
</reference>
<evidence type="ECO:0000313" key="2">
    <source>
        <dbReference type="EMBL" id="QXN94406.1"/>
    </source>
</evidence>
<protein>
    <submittedName>
        <fullName evidence="2">SRPBCC family protein</fullName>
    </submittedName>
</protein>
<dbReference type="CDD" id="cd07826">
    <property type="entry name" value="SRPBCC_CalC_Aha1-like_9"/>
    <property type="match status" value="1"/>
</dbReference>